<proteinExistence type="predicted"/>
<evidence type="ECO:0000256" key="1">
    <source>
        <dbReference type="ARBA" id="ARBA00004370"/>
    </source>
</evidence>
<dbReference type="HOGENOM" id="CLU_2653784_0_0_1"/>
<keyword evidence="3" id="KW-1133">Transmembrane helix</keyword>
<dbReference type="Proteomes" id="UP000007875">
    <property type="component" value="Unassembled WGS sequence"/>
</dbReference>
<evidence type="ECO:0000256" key="5">
    <source>
        <dbReference type="SAM" id="SignalP"/>
    </source>
</evidence>
<reference evidence="8" key="1">
    <citation type="submission" date="2003-08" db="EMBL/GenBank/DDBJ databases">
        <authorList>
            <person name="Birren B."/>
            <person name="Nusbaum C."/>
            <person name="Abebe A."/>
            <person name="Abouelleil A."/>
            <person name="Adekoya E."/>
            <person name="Ait-zahra M."/>
            <person name="Allen N."/>
            <person name="Allen T."/>
            <person name="An P."/>
            <person name="Anderson M."/>
            <person name="Anderson S."/>
            <person name="Arachchi H."/>
            <person name="Armbruster J."/>
            <person name="Bachantsang P."/>
            <person name="Baldwin J."/>
            <person name="Barry A."/>
            <person name="Bayul T."/>
            <person name="Blitshsteyn B."/>
            <person name="Bloom T."/>
            <person name="Blye J."/>
            <person name="Boguslavskiy L."/>
            <person name="Borowsky M."/>
            <person name="Boukhgalter B."/>
            <person name="Brunache A."/>
            <person name="Butler J."/>
            <person name="Calixte N."/>
            <person name="Calvo S."/>
            <person name="Camarata J."/>
            <person name="Campo K."/>
            <person name="Chang J."/>
            <person name="Cheshatsang Y."/>
            <person name="Citroen M."/>
            <person name="Collymore A."/>
            <person name="Considine T."/>
            <person name="Cook A."/>
            <person name="Cooke P."/>
            <person name="Corum B."/>
            <person name="Cuomo C."/>
            <person name="David R."/>
            <person name="Dawoe T."/>
            <person name="Degray S."/>
            <person name="Dodge S."/>
            <person name="Dooley K."/>
            <person name="Dorje P."/>
            <person name="Dorjee K."/>
            <person name="Dorris L."/>
            <person name="Duffey N."/>
            <person name="Dupes A."/>
            <person name="Elkins T."/>
            <person name="Engels R."/>
            <person name="Erickson J."/>
            <person name="Farina A."/>
            <person name="Faro S."/>
            <person name="Ferreira P."/>
            <person name="Fischer H."/>
            <person name="Fitzgerald M."/>
            <person name="Foley K."/>
            <person name="Gage D."/>
            <person name="Galagan J."/>
            <person name="Gearin G."/>
            <person name="Gnerre S."/>
            <person name="Gnirke A."/>
            <person name="Goyette A."/>
            <person name="Graham J."/>
            <person name="Grandbois E."/>
            <person name="Gyaltsen K."/>
            <person name="Hafez N."/>
            <person name="Hagopian D."/>
            <person name="Hagos B."/>
            <person name="Hall J."/>
            <person name="Hatcher B."/>
            <person name="Heller A."/>
            <person name="Higgins H."/>
            <person name="Honan T."/>
            <person name="Horn A."/>
            <person name="Houde N."/>
            <person name="Hughes L."/>
            <person name="Hulme W."/>
            <person name="Husby E."/>
            <person name="Iliev I."/>
            <person name="Jaffe D."/>
            <person name="Jones C."/>
            <person name="Kamal M."/>
            <person name="Kamat A."/>
            <person name="Kamvysselis M."/>
            <person name="Karlsson E."/>
            <person name="Kells C."/>
            <person name="Kieu A."/>
            <person name="Kisner P."/>
            <person name="Kodira C."/>
            <person name="Kulbokas E."/>
            <person name="Labutti K."/>
            <person name="Lama D."/>
            <person name="Landers T."/>
            <person name="Leger J."/>
            <person name="Levine S."/>
            <person name="Lewis D."/>
            <person name="Lewis T."/>
            <person name="Lindblad-toh K."/>
            <person name="Liu X."/>
            <person name="Lokyitsang T."/>
            <person name="Lokyitsang Y."/>
            <person name="Lucien O."/>
            <person name="Lui A."/>
            <person name="Ma L.J."/>
            <person name="Mabbitt R."/>
            <person name="Macdonald J."/>
            <person name="Maclean C."/>
            <person name="Major J."/>
            <person name="Manning J."/>
            <person name="Marabella R."/>
            <person name="Maru K."/>
            <person name="Matthews C."/>
            <person name="Mauceli E."/>
            <person name="Mccarthy M."/>
            <person name="Mcdonough S."/>
            <person name="Mcghee T."/>
            <person name="Meldrim J."/>
            <person name="Meneus L."/>
            <person name="Mesirov J."/>
            <person name="Mihalev A."/>
            <person name="Mihova T."/>
            <person name="Mikkelsen T."/>
            <person name="Mlenga V."/>
            <person name="Moru K."/>
            <person name="Mozes J."/>
            <person name="Mulrain L."/>
            <person name="Munson G."/>
            <person name="Naylor J."/>
            <person name="Newes C."/>
            <person name="Nguyen C."/>
            <person name="Nguyen N."/>
            <person name="Nguyen T."/>
            <person name="Nicol R."/>
            <person name="Nielsen C."/>
            <person name="Nizzari M."/>
            <person name="Norbu C."/>
            <person name="Norbu N."/>
            <person name="O'donnell P."/>
            <person name="Okoawo O."/>
            <person name="O'leary S."/>
            <person name="Omotosho B."/>
            <person name="O'neill K."/>
            <person name="Osman S."/>
            <person name="Parker S."/>
            <person name="Perrin D."/>
            <person name="Phunkhang P."/>
            <person name="Piqani B."/>
            <person name="Purcell S."/>
            <person name="Rachupka T."/>
            <person name="Ramasamy U."/>
            <person name="Rameau R."/>
            <person name="Ray V."/>
            <person name="Raymond C."/>
            <person name="Retta R."/>
            <person name="Richardson S."/>
            <person name="Rise C."/>
            <person name="Rodriguez J."/>
            <person name="Rogers J."/>
            <person name="Rogov P."/>
            <person name="Rutman M."/>
            <person name="Schupbach R."/>
            <person name="Seaman C."/>
            <person name="Settipalli S."/>
            <person name="Sharpe T."/>
            <person name="Sheridan J."/>
            <person name="Sherpa N."/>
            <person name="Shi J."/>
            <person name="Smirnov S."/>
            <person name="Smith C."/>
            <person name="Sougnez C."/>
            <person name="Spencer B."/>
            <person name="Stalker J."/>
            <person name="Stange-thomann N."/>
            <person name="Stavropoulos S."/>
            <person name="Stetson K."/>
            <person name="Stone C."/>
            <person name="Stone S."/>
            <person name="Stubbs M."/>
            <person name="Talamas J."/>
            <person name="Tchuinga P."/>
            <person name="Tenzing P."/>
            <person name="Tesfaye S."/>
            <person name="Theodore J."/>
            <person name="Thoulutsang Y."/>
            <person name="Topham K."/>
            <person name="Towey S."/>
            <person name="Tsamla T."/>
            <person name="Tsomo N."/>
            <person name="Vallee D."/>
            <person name="Vassiliev H."/>
            <person name="Venkataraman V."/>
            <person name="Vinson J."/>
            <person name="Vo A."/>
            <person name="Wade C."/>
            <person name="Wang S."/>
            <person name="Wangchuk T."/>
            <person name="Wangdi T."/>
            <person name="Whittaker C."/>
            <person name="Wilkinson J."/>
            <person name="Wu Y."/>
            <person name="Wyman D."/>
            <person name="Yadav S."/>
            <person name="Yang S."/>
            <person name="Yang X."/>
            <person name="Yeager S."/>
            <person name="Yee E."/>
            <person name="Young G."/>
            <person name="Zainoun J."/>
            <person name="Zembeck L."/>
            <person name="Zimmer A."/>
            <person name="Zody M."/>
            <person name="Lander E."/>
        </authorList>
    </citation>
    <scope>NUCLEOTIDE SEQUENCE [LARGE SCALE GENOMIC DNA]</scope>
</reference>
<evidence type="ECO:0000256" key="2">
    <source>
        <dbReference type="ARBA" id="ARBA00022692"/>
    </source>
</evidence>
<protein>
    <recommendedName>
        <fullName evidence="6">Amino acid transporter transmembrane domain-containing protein</fullName>
    </recommendedName>
</protein>
<evidence type="ECO:0000313" key="7">
    <source>
        <dbReference type="Ensembl" id="ENSCSAVP00000019758.1"/>
    </source>
</evidence>
<evidence type="ECO:0000259" key="6">
    <source>
        <dbReference type="Pfam" id="PF01490"/>
    </source>
</evidence>
<keyword evidence="2" id="KW-0812">Transmembrane</keyword>
<dbReference type="Ensembl" id="ENSCSAVT00000019971.1">
    <property type="protein sequence ID" value="ENSCSAVP00000019758.1"/>
    <property type="gene ID" value="ENSCSAVG00000011588.1"/>
</dbReference>
<sequence length="76" mass="7931">MTLVASLYLTVGVVGYLKYGSSICGSITLNLLNTDPLAQTVKILYSCTILCRLASAVLRSHAATNSMASPPVVEVG</sequence>
<reference evidence="7" key="3">
    <citation type="submission" date="2025-09" db="UniProtKB">
        <authorList>
            <consortium name="Ensembl"/>
        </authorList>
    </citation>
    <scope>IDENTIFICATION</scope>
</reference>
<feature type="chain" id="PRO_5013243437" description="Amino acid transporter transmembrane domain-containing protein" evidence="5">
    <location>
        <begin position="16"/>
        <end position="76"/>
    </location>
</feature>
<evidence type="ECO:0000256" key="4">
    <source>
        <dbReference type="ARBA" id="ARBA00023136"/>
    </source>
</evidence>
<evidence type="ECO:0000313" key="8">
    <source>
        <dbReference type="Proteomes" id="UP000007875"/>
    </source>
</evidence>
<evidence type="ECO:0000256" key="3">
    <source>
        <dbReference type="ARBA" id="ARBA00022989"/>
    </source>
</evidence>
<dbReference type="GO" id="GO:0016020">
    <property type="term" value="C:membrane"/>
    <property type="evidence" value="ECO:0007669"/>
    <property type="project" value="UniProtKB-SubCell"/>
</dbReference>
<keyword evidence="4" id="KW-0472">Membrane</keyword>
<dbReference type="Pfam" id="PF01490">
    <property type="entry name" value="Aa_trans"/>
    <property type="match status" value="1"/>
</dbReference>
<dbReference type="GeneTree" id="ENSGT00940000169842"/>
<name>H2ZQ92_CIOSA</name>
<feature type="signal peptide" evidence="5">
    <location>
        <begin position="1"/>
        <end position="15"/>
    </location>
</feature>
<keyword evidence="8" id="KW-1185">Reference proteome</keyword>
<reference evidence="7" key="2">
    <citation type="submission" date="2025-08" db="UniProtKB">
        <authorList>
            <consortium name="Ensembl"/>
        </authorList>
    </citation>
    <scope>IDENTIFICATION</scope>
</reference>
<keyword evidence="5" id="KW-0732">Signal</keyword>
<dbReference type="AlphaFoldDB" id="H2ZQ92"/>
<dbReference type="InterPro" id="IPR013057">
    <property type="entry name" value="AA_transpt_TM"/>
</dbReference>
<accession>H2ZQ92</accession>
<organism evidence="7 8">
    <name type="scientific">Ciona savignyi</name>
    <name type="common">Pacific transparent sea squirt</name>
    <dbReference type="NCBI Taxonomy" id="51511"/>
    <lineage>
        <taxon>Eukaryota</taxon>
        <taxon>Metazoa</taxon>
        <taxon>Chordata</taxon>
        <taxon>Tunicata</taxon>
        <taxon>Ascidiacea</taxon>
        <taxon>Phlebobranchia</taxon>
        <taxon>Cionidae</taxon>
        <taxon>Ciona</taxon>
    </lineage>
</organism>
<comment type="subcellular location">
    <subcellularLocation>
        <location evidence="1">Membrane</location>
    </subcellularLocation>
</comment>
<feature type="domain" description="Amino acid transporter transmembrane" evidence="6">
    <location>
        <begin position="1"/>
        <end position="50"/>
    </location>
</feature>